<organism evidence="2 3">
    <name type="scientific">Sphingobium yanoikuyae</name>
    <name type="common">Sphingomonas yanoikuyae</name>
    <dbReference type="NCBI Taxonomy" id="13690"/>
    <lineage>
        <taxon>Bacteria</taxon>
        <taxon>Pseudomonadati</taxon>
        <taxon>Pseudomonadota</taxon>
        <taxon>Alphaproteobacteria</taxon>
        <taxon>Sphingomonadales</taxon>
        <taxon>Sphingomonadaceae</taxon>
        <taxon>Sphingobium</taxon>
    </lineage>
</organism>
<sequence>MIPHICTFSDPEDFRIANASGKLVWFFDWSDRFGPSLTNGKGDILPDPWPSERSPFWRVFHLWLRQGKRWGPSGVKGIRAAIWDEPPPGHYVVDQRGVIIETNEPEGFDSDYTPVEFVNEDGSPYRRRRKARP</sequence>
<reference evidence="2 3" key="1">
    <citation type="submission" date="2018-10" db="EMBL/GenBank/DDBJ databases">
        <title>Characterization and genome analysis of a novel bacterium Sphingobium yanoikuyae SJTF8 capable of degrading PAHs.</title>
        <authorList>
            <person name="Yin C."/>
            <person name="Xiong W."/>
            <person name="Liang R."/>
        </authorList>
    </citation>
    <scope>NUCLEOTIDE SEQUENCE [LARGE SCALE GENOMIC DNA]</scope>
    <source>
        <strain evidence="2 3">SJTF8</strain>
    </source>
</reference>
<dbReference type="AlphaFoldDB" id="A0A3G2UQZ2"/>
<dbReference type="Proteomes" id="UP000280708">
    <property type="component" value="Chromosome"/>
</dbReference>
<evidence type="ECO:0000256" key="1">
    <source>
        <dbReference type="SAM" id="MobiDB-lite"/>
    </source>
</evidence>
<dbReference type="EMBL" id="CP033230">
    <property type="protein sequence ID" value="AYO76412.1"/>
    <property type="molecule type" value="Genomic_DNA"/>
</dbReference>
<accession>A0A3G2UQZ2</accession>
<protein>
    <submittedName>
        <fullName evidence="2">Uncharacterized protein</fullName>
    </submittedName>
</protein>
<evidence type="ECO:0000313" key="2">
    <source>
        <dbReference type="EMBL" id="AYO76412.1"/>
    </source>
</evidence>
<proteinExistence type="predicted"/>
<gene>
    <name evidence="2" type="ORF">EBF16_05325</name>
</gene>
<name>A0A3G2UQZ2_SPHYA</name>
<evidence type="ECO:0000313" key="3">
    <source>
        <dbReference type="Proteomes" id="UP000280708"/>
    </source>
</evidence>
<feature type="region of interest" description="Disordered" evidence="1">
    <location>
        <begin position="104"/>
        <end position="133"/>
    </location>
</feature>
<dbReference type="RefSeq" id="WP_122129423.1">
    <property type="nucleotide sequence ID" value="NZ_CP033230.1"/>
</dbReference>